<organism evidence="3 4">
    <name type="scientific">Gluconobacter thailandicus</name>
    <dbReference type="NCBI Taxonomy" id="257438"/>
    <lineage>
        <taxon>Bacteria</taxon>
        <taxon>Pseudomonadati</taxon>
        <taxon>Pseudomonadota</taxon>
        <taxon>Alphaproteobacteria</taxon>
        <taxon>Acetobacterales</taxon>
        <taxon>Acetobacteraceae</taxon>
        <taxon>Gluconobacter</taxon>
    </lineage>
</organism>
<name>A0AAP9JJ70_GLUTH</name>
<reference evidence="3 4" key="1">
    <citation type="submission" date="2019-08" db="EMBL/GenBank/DDBJ databases">
        <title>Gluconobacter frateurii HD924 genome.</title>
        <authorList>
            <person name="Liu Y."/>
            <person name="Zhang P."/>
        </authorList>
    </citation>
    <scope>NUCLEOTIDE SEQUENCE [LARGE SCALE GENOMIC DNA]</scope>
    <source>
        <strain evidence="3 4">HD924</strain>
    </source>
</reference>
<dbReference type="InterPro" id="IPR027417">
    <property type="entry name" value="P-loop_NTPase"/>
</dbReference>
<dbReference type="PIRSF" id="PIRSF007531">
    <property type="entry name" value="CPT"/>
    <property type="match status" value="1"/>
</dbReference>
<dbReference type="GO" id="GO:0016740">
    <property type="term" value="F:transferase activity"/>
    <property type="evidence" value="ECO:0007669"/>
    <property type="project" value="InterPro"/>
</dbReference>
<dbReference type="SUPFAM" id="SSF52540">
    <property type="entry name" value="P-loop containing nucleoside triphosphate hydrolases"/>
    <property type="match status" value="1"/>
</dbReference>
<dbReference type="Proteomes" id="UP000323560">
    <property type="component" value="Chromosome"/>
</dbReference>
<dbReference type="Gene3D" id="3.40.50.300">
    <property type="entry name" value="P-loop containing nucleotide triphosphate hydrolases"/>
    <property type="match status" value="1"/>
</dbReference>
<evidence type="ECO:0000313" key="3">
    <source>
        <dbReference type="EMBL" id="QEH97561.1"/>
    </source>
</evidence>
<feature type="active site" evidence="1">
    <location>
        <position position="39"/>
    </location>
</feature>
<dbReference type="Pfam" id="PF07931">
    <property type="entry name" value="CPT"/>
    <property type="match status" value="1"/>
</dbReference>
<dbReference type="KEGG" id="gti:FXF46_03165"/>
<accession>A0AAP9JJ70</accession>
<evidence type="ECO:0000313" key="4">
    <source>
        <dbReference type="Proteomes" id="UP000323560"/>
    </source>
</evidence>
<dbReference type="EMBL" id="CP043043">
    <property type="protein sequence ID" value="QEH97561.1"/>
    <property type="molecule type" value="Genomic_DNA"/>
</dbReference>
<evidence type="ECO:0000256" key="1">
    <source>
        <dbReference type="PIRSR" id="PIRSR007531-1"/>
    </source>
</evidence>
<dbReference type="AlphaFoldDB" id="A0AAP9JJ70"/>
<sequence>MSQKPQVIILNGVGSVGKTSTAQALQEIADRNFLHVSMDVFLGMMPKRMFGHPDGLMLEAVTNQNMPSVIIHSGVVMTRVTQGMRHAVAAMTSVGNSIILDDVMMSHAEADEYRTLLSHVDLRIVGLHAPLQVLENRERMRADRENGLARWQFDRVHQGQLYDLEVDTTSFTPRQIAQQIAAAFDIPVSN</sequence>
<dbReference type="GO" id="GO:0005524">
    <property type="term" value="F:ATP binding"/>
    <property type="evidence" value="ECO:0007669"/>
    <property type="project" value="InterPro"/>
</dbReference>
<dbReference type="InterPro" id="IPR012853">
    <property type="entry name" value="CPT"/>
</dbReference>
<feature type="binding site" evidence="2">
    <location>
        <begin position="12"/>
        <end position="19"/>
    </location>
    <ligand>
        <name>ATP</name>
        <dbReference type="ChEBI" id="CHEBI:30616"/>
    </ligand>
</feature>
<gene>
    <name evidence="3" type="ORF">FXF46_03165</name>
</gene>
<proteinExistence type="predicted"/>
<protein>
    <submittedName>
        <fullName evidence="3">AAA family ATPase</fullName>
    </submittedName>
</protein>
<evidence type="ECO:0000256" key="2">
    <source>
        <dbReference type="PIRSR" id="PIRSR007531-2"/>
    </source>
</evidence>